<keyword evidence="3" id="KW-0812">Transmembrane</keyword>
<dbReference type="PANTHER" id="PTHR23284:SF0">
    <property type="entry name" value="PROLACTIN REGULATORY ELEMENT-BINDING PROTEIN"/>
    <property type="match status" value="1"/>
</dbReference>
<keyword evidence="12" id="KW-1185">Reference proteome</keyword>
<dbReference type="PANTHER" id="PTHR23284">
    <property type="entry name" value="PROLACTIN REGULATORY ELEMENT BINDING PROTEIN"/>
    <property type="match status" value="1"/>
</dbReference>
<evidence type="ECO:0000256" key="7">
    <source>
        <dbReference type="ARBA" id="ARBA00022927"/>
    </source>
</evidence>
<evidence type="ECO:0000313" key="12">
    <source>
        <dbReference type="Proteomes" id="UP000800094"/>
    </source>
</evidence>
<keyword evidence="7 10" id="KW-0653">Protein transport</keyword>
<keyword evidence="1 10" id="KW-0813">Transport</keyword>
<evidence type="ECO:0000256" key="4">
    <source>
        <dbReference type="ARBA" id="ARBA00022737"/>
    </source>
</evidence>
<evidence type="ECO:0000256" key="3">
    <source>
        <dbReference type="ARBA" id="ARBA00022692"/>
    </source>
</evidence>
<evidence type="ECO:0000256" key="2">
    <source>
        <dbReference type="ARBA" id="ARBA00022574"/>
    </source>
</evidence>
<evidence type="ECO:0000256" key="1">
    <source>
        <dbReference type="ARBA" id="ARBA00022448"/>
    </source>
</evidence>
<protein>
    <recommendedName>
        <fullName evidence="10">Guanine nucleotide-exchange factor SEC12</fullName>
    </recommendedName>
</protein>
<dbReference type="InterPro" id="IPR045260">
    <property type="entry name" value="Sec12-like"/>
</dbReference>
<comment type="similarity">
    <text evidence="10">Belongs to the WD repeat SEC12 family.</text>
</comment>
<keyword evidence="4 10" id="KW-0677">Repeat</keyword>
<reference evidence="11" key="1">
    <citation type="journal article" date="2020" name="Stud. Mycol.">
        <title>101 Dothideomycetes genomes: a test case for predicting lifestyles and emergence of pathogens.</title>
        <authorList>
            <person name="Haridas S."/>
            <person name="Albert R."/>
            <person name="Binder M."/>
            <person name="Bloem J."/>
            <person name="Labutti K."/>
            <person name="Salamov A."/>
            <person name="Andreopoulos B."/>
            <person name="Baker S."/>
            <person name="Barry K."/>
            <person name="Bills G."/>
            <person name="Bluhm B."/>
            <person name="Cannon C."/>
            <person name="Castanera R."/>
            <person name="Culley D."/>
            <person name="Daum C."/>
            <person name="Ezra D."/>
            <person name="Gonzalez J."/>
            <person name="Henrissat B."/>
            <person name="Kuo A."/>
            <person name="Liang C."/>
            <person name="Lipzen A."/>
            <person name="Lutzoni F."/>
            <person name="Magnuson J."/>
            <person name="Mondo S."/>
            <person name="Nolan M."/>
            <person name="Ohm R."/>
            <person name="Pangilinan J."/>
            <person name="Park H.-J."/>
            <person name="Ramirez L."/>
            <person name="Alfaro M."/>
            <person name="Sun H."/>
            <person name="Tritt A."/>
            <person name="Yoshinaga Y."/>
            <person name="Zwiers L.-H."/>
            <person name="Turgeon B."/>
            <person name="Goodwin S."/>
            <person name="Spatafora J."/>
            <person name="Crous P."/>
            <person name="Grigoriev I."/>
        </authorList>
    </citation>
    <scope>NUCLEOTIDE SEQUENCE</scope>
    <source>
        <strain evidence="11">CBS 122368</strain>
    </source>
</reference>
<organism evidence="11 12">
    <name type="scientific">Trematosphaeria pertusa</name>
    <dbReference type="NCBI Taxonomy" id="390896"/>
    <lineage>
        <taxon>Eukaryota</taxon>
        <taxon>Fungi</taxon>
        <taxon>Dikarya</taxon>
        <taxon>Ascomycota</taxon>
        <taxon>Pezizomycotina</taxon>
        <taxon>Dothideomycetes</taxon>
        <taxon>Pleosporomycetidae</taxon>
        <taxon>Pleosporales</taxon>
        <taxon>Massarineae</taxon>
        <taxon>Trematosphaeriaceae</taxon>
        <taxon>Trematosphaeria</taxon>
    </lineage>
</organism>
<gene>
    <name evidence="11" type="ORF">BU26DRAFT_608709</name>
</gene>
<dbReference type="GeneID" id="54589198"/>
<comment type="function">
    <text evidence="10">Guanine nucleotide-exchange factor (GEF) required for the formation or budding of transport vesicles from the ER.</text>
</comment>
<evidence type="ECO:0000256" key="8">
    <source>
        <dbReference type="ARBA" id="ARBA00022989"/>
    </source>
</evidence>
<dbReference type="RefSeq" id="XP_033679263.1">
    <property type="nucleotide sequence ID" value="XM_033835868.1"/>
</dbReference>
<keyword evidence="8" id="KW-1133">Transmembrane helix</keyword>
<comment type="subcellular location">
    <subcellularLocation>
        <location evidence="10">Endoplasmic reticulum membrane</location>
        <topology evidence="10">Single-pass type II membrane protein</topology>
    </subcellularLocation>
    <subcellularLocation>
        <location evidence="10">Golgi apparatus membrane</location>
        <topology evidence="10">Single-pass type II membrane protein</topology>
    </subcellularLocation>
</comment>
<keyword evidence="2 10" id="KW-0853">WD repeat</keyword>
<accession>A0A6A6I276</accession>
<evidence type="ECO:0000256" key="6">
    <source>
        <dbReference type="ARBA" id="ARBA00022892"/>
    </source>
</evidence>
<sequence length="641" mass="70570">MSRPTVSKAKTSYPIFSACFANSKPWYLVVGGGGGVGRHGVKNKISMFDFSTRAPTVESCAEIEASEDDSVTCLANLATKDGLILYAGINSSEQERLKDKNEHFRSFEVKFPKANRRTSNAQQDRIPQGNISFLSRTALFTPPASDSGKKEGYQRLVRLSPPQRIAQSTPNRRIGAIASSLAGDENEIVVFAATSNRPDNTKDVIQRIALHKGQEANDLDILDQGEGRFKVAYCLDYDIFVQDIHYDFGKKKRLGKGDLRRKLYSVPFPDVFEKKGRPRIRCLRWLSPSHILLAANKPNKSGVELLILRLYEEGPGSIILRKTLSRHAKASVDMDVALLDPDSDGAYQIVVAVGTVGDDDNALVVMTIDYHGQSRASLSSFRSFATYHGVHDLSITKVVFSPFFKPEASPGKKPGPQYLRLASTSLGNTVDVETFELHPISNKPKSRYILQSARSRTLTDTAKYVVIAMIVAAIALMLQSFIDPEGSLTRGLLPESLQNAASYIKTPGEVFNEARNAAHLQGSNSPIAKTTQRLRDILHLHSATPDSSTDAQQKAIIVHHDPDSGDSSLSTEVHADAEDVVRKHTEAKRWEELSSKEQKRWKEKLVNAGMWAVEEGETVLKGIFFSEAAGFVGRMAQGVIA</sequence>
<dbReference type="EMBL" id="ML987203">
    <property type="protein sequence ID" value="KAF2244259.1"/>
    <property type="molecule type" value="Genomic_DNA"/>
</dbReference>
<dbReference type="GO" id="GO:0005085">
    <property type="term" value="F:guanyl-nucleotide exchange factor activity"/>
    <property type="evidence" value="ECO:0007669"/>
    <property type="project" value="InterPro"/>
</dbReference>
<dbReference type="Gene3D" id="2.130.10.10">
    <property type="entry name" value="YVTN repeat-like/Quinoprotein amine dehydrogenase"/>
    <property type="match status" value="1"/>
</dbReference>
<proteinExistence type="inferred from homology"/>
<evidence type="ECO:0000256" key="9">
    <source>
        <dbReference type="ARBA" id="ARBA00023136"/>
    </source>
</evidence>
<evidence type="ECO:0000256" key="5">
    <source>
        <dbReference type="ARBA" id="ARBA00022824"/>
    </source>
</evidence>
<dbReference type="GO" id="GO:0003400">
    <property type="term" value="P:regulation of COPII vesicle coating"/>
    <property type="evidence" value="ECO:0007669"/>
    <property type="project" value="UniProtKB-UniRule"/>
</dbReference>
<evidence type="ECO:0000256" key="10">
    <source>
        <dbReference type="RuleBase" id="RU369019"/>
    </source>
</evidence>
<dbReference type="GO" id="GO:0015031">
    <property type="term" value="P:protein transport"/>
    <property type="evidence" value="ECO:0007669"/>
    <property type="project" value="UniProtKB-KW"/>
</dbReference>
<dbReference type="Proteomes" id="UP000800094">
    <property type="component" value="Unassembled WGS sequence"/>
</dbReference>
<keyword evidence="6" id="KW-0931">ER-Golgi transport</keyword>
<keyword evidence="5 10" id="KW-0256">Endoplasmic reticulum</keyword>
<dbReference type="AlphaFoldDB" id="A0A6A6I276"/>
<dbReference type="GO" id="GO:0005789">
    <property type="term" value="C:endoplasmic reticulum membrane"/>
    <property type="evidence" value="ECO:0007669"/>
    <property type="project" value="UniProtKB-SubCell"/>
</dbReference>
<dbReference type="OrthoDB" id="16538at2759"/>
<keyword evidence="9" id="KW-0472">Membrane</keyword>
<dbReference type="GO" id="GO:0000139">
    <property type="term" value="C:Golgi membrane"/>
    <property type="evidence" value="ECO:0007669"/>
    <property type="project" value="UniProtKB-SubCell"/>
</dbReference>
<dbReference type="GO" id="GO:0006888">
    <property type="term" value="P:endoplasmic reticulum to Golgi vesicle-mediated transport"/>
    <property type="evidence" value="ECO:0007669"/>
    <property type="project" value="UniProtKB-UniRule"/>
</dbReference>
<dbReference type="InterPro" id="IPR015943">
    <property type="entry name" value="WD40/YVTN_repeat-like_dom_sf"/>
</dbReference>
<evidence type="ECO:0000313" key="11">
    <source>
        <dbReference type="EMBL" id="KAF2244259.1"/>
    </source>
</evidence>
<name>A0A6A6I276_9PLEO</name>